<protein>
    <submittedName>
        <fullName evidence="1">Uncharacterized protein</fullName>
    </submittedName>
</protein>
<dbReference type="PANTHER" id="PTHR46409">
    <property type="entry name" value="HTH PSQ-TYPE DOMAIN-CONTAINING PROTEIN"/>
    <property type="match status" value="1"/>
</dbReference>
<dbReference type="Proteomes" id="UP000499080">
    <property type="component" value="Unassembled WGS sequence"/>
</dbReference>
<gene>
    <name evidence="1" type="ORF">AVEN_175250_1</name>
</gene>
<keyword evidence="2" id="KW-1185">Reference proteome</keyword>
<dbReference type="EMBL" id="BGPR01005863">
    <property type="protein sequence ID" value="GBN14091.1"/>
    <property type="molecule type" value="Genomic_DNA"/>
</dbReference>
<evidence type="ECO:0000313" key="2">
    <source>
        <dbReference type="Proteomes" id="UP000499080"/>
    </source>
</evidence>
<accession>A0A4Y2LH16</accession>
<dbReference type="PANTHER" id="PTHR46409:SF1">
    <property type="entry name" value="HTH PSQ-TYPE DOMAIN-CONTAINING PROTEIN"/>
    <property type="match status" value="1"/>
</dbReference>
<name>A0A4Y2LH16_ARAVE</name>
<dbReference type="AlphaFoldDB" id="A0A4Y2LH16"/>
<reference evidence="1 2" key="1">
    <citation type="journal article" date="2019" name="Sci. Rep.">
        <title>Orb-weaving spider Araneus ventricosus genome elucidates the spidroin gene catalogue.</title>
        <authorList>
            <person name="Kono N."/>
            <person name="Nakamura H."/>
            <person name="Ohtoshi R."/>
            <person name="Moran D.A.P."/>
            <person name="Shinohara A."/>
            <person name="Yoshida Y."/>
            <person name="Fujiwara M."/>
            <person name="Mori M."/>
            <person name="Tomita M."/>
            <person name="Arakawa K."/>
        </authorList>
    </citation>
    <scope>NUCLEOTIDE SEQUENCE [LARGE SCALE GENOMIC DNA]</scope>
</reference>
<evidence type="ECO:0000313" key="1">
    <source>
        <dbReference type="EMBL" id="GBN14091.1"/>
    </source>
</evidence>
<comment type="caution">
    <text evidence="1">The sequence shown here is derived from an EMBL/GenBank/DDBJ whole genome shotgun (WGS) entry which is preliminary data.</text>
</comment>
<organism evidence="1 2">
    <name type="scientific">Araneus ventricosus</name>
    <name type="common">Orbweaver spider</name>
    <name type="synonym">Epeira ventricosa</name>
    <dbReference type="NCBI Taxonomy" id="182803"/>
    <lineage>
        <taxon>Eukaryota</taxon>
        <taxon>Metazoa</taxon>
        <taxon>Ecdysozoa</taxon>
        <taxon>Arthropoda</taxon>
        <taxon>Chelicerata</taxon>
        <taxon>Arachnida</taxon>
        <taxon>Araneae</taxon>
        <taxon>Araneomorphae</taxon>
        <taxon>Entelegynae</taxon>
        <taxon>Araneoidea</taxon>
        <taxon>Araneidae</taxon>
        <taxon>Araneus</taxon>
    </lineage>
</organism>
<sequence length="127" mass="14594">MQSPWDIVQKTWQIGPWSFVPFQMATGANQVLRLYISSSDPSGNFKEIVGFILKSHMPVWFAIKKSKYFTDGLKYVFQAIQTSRYSFDELLQVVDPVKKRNAFFEHTETVLLAMLEREFGCSVAEGS</sequence>
<proteinExistence type="predicted"/>